<evidence type="ECO:0000259" key="2">
    <source>
        <dbReference type="Pfam" id="PF05057"/>
    </source>
</evidence>
<protein>
    <recommendedName>
        <fullName evidence="2">DUF676 domain-containing protein</fullName>
    </recommendedName>
</protein>
<reference evidence="3 4" key="1">
    <citation type="submission" date="2013-07" db="EMBL/GenBank/DDBJ databases">
        <title>Comparative Genomic and Metabolomic Analysis of Twelve Strains of Pseudoalteromonas luteoviolacea.</title>
        <authorList>
            <person name="Vynne N.G."/>
            <person name="Mansson M."/>
            <person name="Gram L."/>
        </authorList>
    </citation>
    <scope>NUCLEOTIDE SEQUENCE [LARGE SCALE GENOMIC DNA]</scope>
    <source>
        <strain evidence="3 4">NCIMB 1942</strain>
    </source>
</reference>
<evidence type="ECO:0000313" key="3">
    <source>
        <dbReference type="EMBL" id="KZN48134.1"/>
    </source>
</evidence>
<dbReference type="SUPFAM" id="SSF53474">
    <property type="entry name" value="alpha/beta-Hydrolases"/>
    <property type="match status" value="1"/>
</dbReference>
<name>A0A167CW57_9GAMM</name>
<dbReference type="InterPro" id="IPR007751">
    <property type="entry name" value="DUF676_lipase-like"/>
</dbReference>
<proteinExistence type="predicted"/>
<keyword evidence="1" id="KW-0732">Signal</keyword>
<dbReference type="OrthoDB" id="556502at2"/>
<dbReference type="PATRIC" id="fig|1365253.3.peg.1976"/>
<dbReference type="EMBL" id="AUXT01000148">
    <property type="protein sequence ID" value="KZN48134.1"/>
    <property type="molecule type" value="Genomic_DNA"/>
</dbReference>
<dbReference type="Gene3D" id="3.40.50.1820">
    <property type="entry name" value="alpha/beta hydrolase"/>
    <property type="match status" value="1"/>
</dbReference>
<evidence type="ECO:0000256" key="1">
    <source>
        <dbReference type="SAM" id="SignalP"/>
    </source>
</evidence>
<dbReference type="Proteomes" id="UP000076587">
    <property type="component" value="Unassembled WGS sequence"/>
</dbReference>
<comment type="caution">
    <text evidence="3">The sequence shown here is derived from an EMBL/GenBank/DDBJ whole genome shotgun (WGS) entry which is preliminary data.</text>
</comment>
<dbReference type="AlphaFoldDB" id="A0A167CW57"/>
<dbReference type="Pfam" id="PF05057">
    <property type="entry name" value="DUF676"/>
    <property type="match status" value="1"/>
</dbReference>
<accession>A0A167CW57</accession>
<dbReference type="InterPro" id="IPR029058">
    <property type="entry name" value="AB_hydrolase_fold"/>
</dbReference>
<feature type="domain" description="DUF676" evidence="2">
    <location>
        <begin position="178"/>
        <end position="249"/>
    </location>
</feature>
<evidence type="ECO:0000313" key="4">
    <source>
        <dbReference type="Proteomes" id="UP000076587"/>
    </source>
</evidence>
<organism evidence="3 4">
    <name type="scientific">Pseudoalteromonas luteoviolacea NCIMB 1942</name>
    <dbReference type="NCBI Taxonomy" id="1365253"/>
    <lineage>
        <taxon>Bacteria</taxon>
        <taxon>Pseudomonadati</taxon>
        <taxon>Pseudomonadota</taxon>
        <taxon>Gammaproteobacteria</taxon>
        <taxon>Alteromonadales</taxon>
        <taxon>Pseudoalteromonadaceae</taxon>
        <taxon>Pseudoalteromonas</taxon>
    </lineage>
</organism>
<feature type="chain" id="PRO_5007884864" description="DUF676 domain-containing protein" evidence="1">
    <location>
        <begin position="21"/>
        <end position="484"/>
    </location>
</feature>
<feature type="signal peptide" evidence="1">
    <location>
        <begin position="1"/>
        <end position="20"/>
    </location>
</feature>
<dbReference type="RefSeq" id="WP_063376713.1">
    <property type="nucleotide sequence ID" value="NZ_AUXT01000148.1"/>
</dbReference>
<gene>
    <name evidence="3" type="ORF">N482_08585</name>
</gene>
<sequence length="484" mass="54424">MKKSILSALALGALSFQAYSATIDGYPLKKYSFFEEEIDVDLWDNYRTIIYSADSDRFQIVDLDVRTPHFIQLAGDPSKITGMCSIEHDKDWASYINGCRVLGGVDADIITSKDNKFDKPVYFIAGADIAFGSQNLGSGQDKLTRYWNNKTLSPIFKRLLDNGKDIVVLAPLDGDYLITSKLFEYIKDNFQQGDYHSSVIGFSYGGLIGKQMISHLEEQGVVHNIYNYISFDAPHKGANVPHSLTINFKRVQDRLSDILGCQWISFCRDGESHISRLLEQLTAGVAAKLLVTGNQADTYLEQTTYPSSTRNVAFSNGSYTGNSMNIPAGTELIEFKVDYETWGDTQYSVRSMNIYQDYKVPHYYTTHVFDNAPGSYAMSGIELDYEFRKEASSNSAFSIIKSNLREKNLTPTFIPTVSALDMNTSELDRGFDISNANTPFDKVYAVNGKNLRHDDFSYHADSLHYEINRKESHTAALIAVLFLM</sequence>